<protein>
    <recommendedName>
        <fullName evidence="4">DUF2690 domain-containing protein</fullName>
    </recommendedName>
</protein>
<dbReference type="Proteomes" id="UP000622552">
    <property type="component" value="Unassembled WGS sequence"/>
</dbReference>
<reference evidence="2" key="1">
    <citation type="submission" date="2020-11" db="EMBL/GenBank/DDBJ databases">
        <title>Sequencing the genomes of 1000 actinobacteria strains.</title>
        <authorList>
            <person name="Klenk H.-P."/>
        </authorList>
    </citation>
    <scope>NUCLEOTIDE SEQUENCE</scope>
    <source>
        <strain evidence="2">DSM 45356</strain>
    </source>
</reference>
<feature type="signal peptide" evidence="1">
    <location>
        <begin position="1"/>
        <end position="18"/>
    </location>
</feature>
<organism evidence="2 3">
    <name type="scientific">Longispora fulva</name>
    <dbReference type="NCBI Taxonomy" id="619741"/>
    <lineage>
        <taxon>Bacteria</taxon>
        <taxon>Bacillati</taxon>
        <taxon>Actinomycetota</taxon>
        <taxon>Actinomycetes</taxon>
        <taxon>Micromonosporales</taxon>
        <taxon>Micromonosporaceae</taxon>
        <taxon>Longispora</taxon>
    </lineage>
</organism>
<proteinExistence type="predicted"/>
<keyword evidence="3" id="KW-1185">Reference proteome</keyword>
<evidence type="ECO:0008006" key="4">
    <source>
        <dbReference type="Google" id="ProtNLM"/>
    </source>
</evidence>
<dbReference type="RefSeq" id="WP_197001742.1">
    <property type="nucleotide sequence ID" value="NZ_BONS01000027.1"/>
</dbReference>
<keyword evidence="1" id="KW-0732">Signal</keyword>
<feature type="chain" id="PRO_5038950715" description="DUF2690 domain-containing protein" evidence="1">
    <location>
        <begin position="19"/>
        <end position="144"/>
    </location>
</feature>
<name>A0A8J7GDK4_9ACTN</name>
<comment type="caution">
    <text evidence="2">The sequence shown here is derived from an EMBL/GenBank/DDBJ whole genome shotgun (WGS) entry which is preliminary data.</text>
</comment>
<sequence length="144" mass="15354">MKWPVRLAGIALAVSAVAAGVFVTPQAALARGGCADGEDPSTFSTHRTVRSVRAASGALYELRYDDVTQCAWGRISQGHSFDSFWVDRAASLTEAYAGHWEPQLGYGLLTQGVTGAYTGAYNDSPQVMRACGSSNGQIVCTQWF</sequence>
<accession>A0A8J7GDK4</accession>
<gene>
    <name evidence="2" type="ORF">IW245_000706</name>
</gene>
<evidence type="ECO:0000313" key="2">
    <source>
        <dbReference type="EMBL" id="MBG6134512.1"/>
    </source>
</evidence>
<dbReference type="AlphaFoldDB" id="A0A8J7GDK4"/>
<evidence type="ECO:0000313" key="3">
    <source>
        <dbReference type="Proteomes" id="UP000622552"/>
    </source>
</evidence>
<dbReference type="EMBL" id="JADOUF010000001">
    <property type="protein sequence ID" value="MBG6134512.1"/>
    <property type="molecule type" value="Genomic_DNA"/>
</dbReference>
<evidence type="ECO:0000256" key="1">
    <source>
        <dbReference type="SAM" id="SignalP"/>
    </source>
</evidence>